<accession>A0ACD3BHD3</accession>
<keyword evidence="2" id="KW-1185">Reference proteome</keyword>
<dbReference type="Proteomes" id="UP000308600">
    <property type="component" value="Unassembled WGS sequence"/>
</dbReference>
<gene>
    <name evidence="1" type="ORF">BDN72DRAFT_47965</name>
</gene>
<sequence>MSDSEQIRILKRELKIKSGAAKRLAKEHKLYKKEAGDQQRKLDKLVADNADNVEEWDIKNARKMLDESNRMITDSATRLGKAAEELQSTVDSAKKHLELAEAEELLNADEILKDTTTA</sequence>
<evidence type="ECO:0000313" key="1">
    <source>
        <dbReference type="EMBL" id="TFK77528.1"/>
    </source>
</evidence>
<proteinExistence type="predicted"/>
<organism evidence="1 2">
    <name type="scientific">Pluteus cervinus</name>
    <dbReference type="NCBI Taxonomy" id="181527"/>
    <lineage>
        <taxon>Eukaryota</taxon>
        <taxon>Fungi</taxon>
        <taxon>Dikarya</taxon>
        <taxon>Basidiomycota</taxon>
        <taxon>Agaricomycotina</taxon>
        <taxon>Agaricomycetes</taxon>
        <taxon>Agaricomycetidae</taxon>
        <taxon>Agaricales</taxon>
        <taxon>Pluteineae</taxon>
        <taxon>Pluteaceae</taxon>
        <taxon>Pluteus</taxon>
    </lineage>
</organism>
<protein>
    <submittedName>
        <fullName evidence="1">Tubulin binding cofactor A</fullName>
    </submittedName>
</protein>
<name>A0ACD3BHD3_9AGAR</name>
<evidence type="ECO:0000313" key="2">
    <source>
        <dbReference type="Proteomes" id="UP000308600"/>
    </source>
</evidence>
<reference evidence="1 2" key="1">
    <citation type="journal article" date="2019" name="Nat. Ecol. Evol.">
        <title>Megaphylogeny resolves global patterns of mushroom evolution.</title>
        <authorList>
            <person name="Varga T."/>
            <person name="Krizsan K."/>
            <person name="Foldi C."/>
            <person name="Dima B."/>
            <person name="Sanchez-Garcia M."/>
            <person name="Sanchez-Ramirez S."/>
            <person name="Szollosi G.J."/>
            <person name="Szarkandi J.G."/>
            <person name="Papp V."/>
            <person name="Albert L."/>
            <person name="Andreopoulos W."/>
            <person name="Angelini C."/>
            <person name="Antonin V."/>
            <person name="Barry K.W."/>
            <person name="Bougher N.L."/>
            <person name="Buchanan P."/>
            <person name="Buyck B."/>
            <person name="Bense V."/>
            <person name="Catcheside P."/>
            <person name="Chovatia M."/>
            <person name="Cooper J."/>
            <person name="Damon W."/>
            <person name="Desjardin D."/>
            <person name="Finy P."/>
            <person name="Geml J."/>
            <person name="Haridas S."/>
            <person name="Hughes K."/>
            <person name="Justo A."/>
            <person name="Karasinski D."/>
            <person name="Kautmanova I."/>
            <person name="Kiss B."/>
            <person name="Kocsube S."/>
            <person name="Kotiranta H."/>
            <person name="LaButti K.M."/>
            <person name="Lechner B.E."/>
            <person name="Liimatainen K."/>
            <person name="Lipzen A."/>
            <person name="Lukacs Z."/>
            <person name="Mihaltcheva S."/>
            <person name="Morgado L.N."/>
            <person name="Niskanen T."/>
            <person name="Noordeloos M.E."/>
            <person name="Ohm R.A."/>
            <person name="Ortiz-Santana B."/>
            <person name="Ovrebo C."/>
            <person name="Racz N."/>
            <person name="Riley R."/>
            <person name="Savchenko A."/>
            <person name="Shiryaev A."/>
            <person name="Soop K."/>
            <person name="Spirin V."/>
            <person name="Szebenyi C."/>
            <person name="Tomsovsky M."/>
            <person name="Tulloss R.E."/>
            <person name="Uehling J."/>
            <person name="Grigoriev I.V."/>
            <person name="Vagvolgyi C."/>
            <person name="Papp T."/>
            <person name="Martin F.M."/>
            <person name="Miettinen O."/>
            <person name="Hibbett D.S."/>
            <person name="Nagy L.G."/>
        </authorList>
    </citation>
    <scope>NUCLEOTIDE SEQUENCE [LARGE SCALE GENOMIC DNA]</scope>
    <source>
        <strain evidence="1 2">NL-1719</strain>
    </source>
</reference>
<dbReference type="EMBL" id="ML208259">
    <property type="protein sequence ID" value="TFK77528.1"/>
    <property type="molecule type" value="Genomic_DNA"/>
</dbReference>